<evidence type="ECO:0000313" key="4">
    <source>
        <dbReference type="Proteomes" id="UP001163846"/>
    </source>
</evidence>
<gene>
    <name evidence="3" type="ORF">F5878DRAFT_672074</name>
</gene>
<reference evidence="3" key="1">
    <citation type="submission" date="2022-08" db="EMBL/GenBank/DDBJ databases">
        <authorList>
            <consortium name="DOE Joint Genome Institute"/>
            <person name="Min B."/>
            <person name="Riley R."/>
            <person name="Sierra-Patev S."/>
            <person name="Naranjo-Ortiz M."/>
            <person name="Looney B."/>
            <person name="Konkel Z."/>
            <person name="Slot J.C."/>
            <person name="Sakamoto Y."/>
            <person name="Steenwyk J.L."/>
            <person name="Rokas A."/>
            <person name="Carro J."/>
            <person name="Camarero S."/>
            <person name="Ferreira P."/>
            <person name="Molpeceres G."/>
            <person name="Ruiz-Duenas F.J."/>
            <person name="Serrano A."/>
            <person name="Henrissat B."/>
            <person name="Drula E."/>
            <person name="Hughes K.W."/>
            <person name="Mata J.L."/>
            <person name="Ishikawa N.K."/>
            <person name="Vargas-Isla R."/>
            <person name="Ushijima S."/>
            <person name="Smith C.A."/>
            <person name="Ahrendt S."/>
            <person name="Andreopoulos W."/>
            <person name="He G."/>
            <person name="Labutti K."/>
            <person name="Lipzen A."/>
            <person name="Ng V."/>
            <person name="Sandor L."/>
            <person name="Barry K."/>
            <person name="Martinez A.T."/>
            <person name="Xiao Y."/>
            <person name="Gibbons J.G."/>
            <person name="Terashima K."/>
            <person name="Hibbett D.S."/>
            <person name="Grigoriev I.V."/>
        </authorList>
    </citation>
    <scope>NUCLEOTIDE SEQUENCE</scope>
    <source>
        <strain evidence="3">TFB9207</strain>
    </source>
</reference>
<accession>A0AA38UH45</accession>
<keyword evidence="1" id="KW-0677">Repeat</keyword>
<organism evidence="3 4">
    <name type="scientific">Lentinula raphanica</name>
    <dbReference type="NCBI Taxonomy" id="153919"/>
    <lineage>
        <taxon>Eukaryota</taxon>
        <taxon>Fungi</taxon>
        <taxon>Dikarya</taxon>
        <taxon>Basidiomycota</taxon>
        <taxon>Agaricomycotina</taxon>
        <taxon>Agaricomycetes</taxon>
        <taxon>Agaricomycetidae</taxon>
        <taxon>Agaricales</taxon>
        <taxon>Marasmiineae</taxon>
        <taxon>Omphalotaceae</taxon>
        <taxon>Lentinula</taxon>
    </lineage>
</organism>
<dbReference type="InterPro" id="IPR027417">
    <property type="entry name" value="P-loop_NTPase"/>
</dbReference>
<dbReference type="EMBL" id="MU806056">
    <property type="protein sequence ID" value="KAJ3840990.1"/>
    <property type="molecule type" value="Genomic_DNA"/>
</dbReference>
<keyword evidence="4" id="KW-1185">Reference proteome</keyword>
<evidence type="ECO:0000256" key="1">
    <source>
        <dbReference type="ARBA" id="ARBA00022737"/>
    </source>
</evidence>
<feature type="domain" description="Nephrocystin 3-like N-terminal" evidence="2">
    <location>
        <begin position="161"/>
        <end position="298"/>
    </location>
</feature>
<dbReference type="Pfam" id="PF24883">
    <property type="entry name" value="NPHP3_N"/>
    <property type="match status" value="1"/>
</dbReference>
<protein>
    <recommendedName>
        <fullName evidence="2">Nephrocystin 3-like N-terminal domain-containing protein</fullName>
    </recommendedName>
</protein>
<evidence type="ECO:0000259" key="2">
    <source>
        <dbReference type="Pfam" id="PF24883"/>
    </source>
</evidence>
<name>A0AA38UH45_9AGAR</name>
<proteinExistence type="predicted"/>
<evidence type="ECO:0000313" key="3">
    <source>
        <dbReference type="EMBL" id="KAJ3840990.1"/>
    </source>
</evidence>
<dbReference type="AlphaFoldDB" id="A0AA38UH45"/>
<dbReference type="Gene3D" id="3.40.50.300">
    <property type="entry name" value="P-loop containing nucleotide triphosphate hydrolases"/>
    <property type="match status" value="1"/>
</dbReference>
<dbReference type="Proteomes" id="UP001163846">
    <property type="component" value="Unassembled WGS sequence"/>
</dbReference>
<dbReference type="PANTHER" id="PTHR10039">
    <property type="entry name" value="AMELOGENIN"/>
    <property type="match status" value="1"/>
</dbReference>
<comment type="caution">
    <text evidence="3">The sequence shown here is derived from an EMBL/GenBank/DDBJ whole genome shotgun (WGS) entry which is preliminary data.</text>
</comment>
<sequence length="310" mass="33674">MSSFFSSLKVSSSRRNISSDAKVALGATKIALSSAQSALQFIPIPEIAPALDGLLAVINAFETTEDHTALIGEQQRIRHQGLLKRLLLQEDIQTAILNMNQKIKNALDAFTLESNNTQERTTAKTHDNVEGLVITTNANKAEIREVGKQVGQLAVVNSCRKHSPQIFWLGGLAGTGKSTIAQTIAKELDASHTLGATFFFSRTSADCSNAFLVFSTLARQLALAIPQLGVHIAEAIEADPDAGELVMYTQLKKLIIEPLRSLNNPPDRQIVIVIDALDECSDRKLAQDILILFAENISTVPLRAIGHLHH</sequence>
<dbReference type="InterPro" id="IPR056884">
    <property type="entry name" value="NPHP3-like_N"/>
</dbReference>
<dbReference type="SUPFAM" id="SSF52540">
    <property type="entry name" value="P-loop containing nucleoside triphosphate hydrolases"/>
    <property type="match status" value="1"/>
</dbReference>